<dbReference type="PANTHER" id="PTHR15028">
    <property type="entry name" value="CD72-RELATED"/>
    <property type="match status" value="1"/>
</dbReference>
<accession>A0A8C5QKR7</accession>
<keyword evidence="2" id="KW-1185">Reference proteome</keyword>
<dbReference type="Ensembl" id="ENSLLET00000040743.1">
    <property type="protein sequence ID" value="ENSLLEP00000039174.1"/>
    <property type="gene ID" value="ENSLLEG00000024835.1"/>
</dbReference>
<evidence type="ECO:0000313" key="2">
    <source>
        <dbReference type="Proteomes" id="UP000694569"/>
    </source>
</evidence>
<protein>
    <recommendedName>
        <fullName evidence="3">C-type lectin domain-containing protein</fullName>
    </recommendedName>
</protein>
<dbReference type="GO" id="GO:0004888">
    <property type="term" value="F:transmembrane signaling receptor activity"/>
    <property type="evidence" value="ECO:0007669"/>
    <property type="project" value="InterPro"/>
</dbReference>
<evidence type="ECO:0008006" key="3">
    <source>
        <dbReference type="Google" id="ProtNLM"/>
    </source>
</evidence>
<dbReference type="InterPro" id="IPR039689">
    <property type="entry name" value="CD72"/>
</dbReference>
<dbReference type="InterPro" id="IPR016186">
    <property type="entry name" value="C-type_lectin-like/link_sf"/>
</dbReference>
<dbReference type="InterPro" id="IPR016187">
    <property type="entry name" value="CTDL_fold"/>
</dbReference>
<proteinExistence type="predicted"/>
<reference evidence="1" key="1">
    <citation type="submission" date="2025-08" db="UniProtKB">
        <authorList>
            <consortium name="Ensembl"/>
        </authorList>
    </citation>
    <scope>IDENTIFICATION</scope>
</reference>
<dbReference type="Proteomes" id="UP000694569">
    <property type="component" value="Unplaced"/>
</dbReference>
<organism evidence="1 2">
    <name type="scientific">Leptobrachium leishanense</name>
    <name type="common">Leishan spiny toad</name>
    <dbReference type="NCBI Taxonomy" id="445787"/>
    <lineage>
        <taxon>Eukaryota</taxon>
        <taxon>Metazoa</taxon>
        <taxon>Chordata</taxon>
        <taxon>Craniata</taxon>
        <taxon>Vertebrata</taxon>
        <taxon>Euteleostomi</taxon>
        <taxon>Amphibia</taxon>
        <taxon>Batrachia</taxon>
        <taxon>Anura</taxon>
        <taxon>Pelobatoidea</taxon>
        <taxon>Megophryidae</taxon>
        <taxon>Leptobrachium</taxon>
    </lineage>
</organism>
<evidence type="ECO:0000313" key="1">
    <source>
        <dbReference type="Ensembl" id="ENSLLEP00000039174.1"/>
    </source>
</evidence>
<reference evidence="1" key="2">
    <citation type="submission" date="2025-09" db="UniProtKB">
        <authorList>
            <consortium name="Ensembl"/>
        </authorList>
    </citation>
    <scope>IDENTIFICATION</scope>
</reference>
<dbReference type="SUPFAM" id="SSF56436">
    <property type="entry name" value="C-type lectin-like"/>
    <property type="match status" value="1"/>
</dbReference>
<sequence>PVLSLHLRSQPHLLHKVPSTRDTTTGRGTKGLRNKITHQAAHQNPHLPKCLPSQLVSVMLVFSVMLSAARSSVRCRSSPCPPSWIAVQEKCYFFSEEKTTQAESIKQCAESGSALATVTERQETLQVCTRESGTSYLSHPVIHGGLGIPFAGFKSGRAVPVRCSLVEFPP</sequence>
<name>A0A8C5QKR7_9ANUR</name>
<dbReference type="PANTHER" id="PTHR15028:SF6">
    <property type="entry name" value="B-CELL DIFFERENTIATION ANTIGEN CD72"/>
    <property type="match status" value="1"/>
</dbReference>
<dbReference type="Gene3D" id="3.10.100.10">
    <property type="entry name" value="Mannose-Binding Protein A, subunit A"/>
    <property type="match status" value="1"/>
</dbReference>
<dbReference type="GO" id="GO:0005886">
    <property type="term" value="C:plasma membrane"/>
    <property type="evidence" value="ECO:0007669"/>
    <property type="project" value="InterPro"/>
</dbReference>
<dbReference type="AlphaFoldDB" id="A0A8C5QKR7"/>